<dbReference type="OrthoDB" id="8062037at2759"/>
<dbReference type="Proteomes" id="UP001153069">
    <property type="component" value="Unassembled WGS sequence"/>
</dbReference>
<sequence>MTRGERRRAIEKMFWGSENLYNSTSLSQPQEQEQEQTSAGSLEEGLASKNTKHKAHPLQSALSPQEYCGIPVGDLTNLTCSICISEYEHGERLYSSGVCDHIFHLSCILNWLERRSNTECPCCRKSLVSEDDVWETVKVSRKASKKPKKDSSKKKLMFGVIRPSERHAVATTGNAKRGETGLMDETDPMADSEGRSEPDSSHDHLDNEPAISDSSSPVGVFRPGRSDDGAQYGLLLVGADSNQSDADLPNTHPDEDRGEEEKDEQQSRQEGDLPVGGPEP</sequence>
<evidence type="ECO:0000259" key="6">
    <source>
        <dbReference type="PROSITE" id="PS50089"/>
    </source>
</evidence>
<evidence type="ECO:0000256" key="2">
    <source>
        <dbReference type="ARBA" id="ARBA00022771"/>
    </source>
</evidence>
<dbReference type="AlphaFoldDB" id="A0A9N8EFL0"/>
<evidence type="ECO:0000256" key="1">
    <source>
        <dbReference type="ARBA" id="ARBA00022723"/>
    </source>
</evidence>
<accession>A0A9N8EFL0</accession>
<gene>
    <name evidence="7" type="ORF">SEMRO_872_G213930.1</name>
</gene>
<dbReference type="InterPro" id="IPR013083">
    <property type="entry name" value="Znf_RING/FYVE/PHD"/>
</dbReference>
<keyword evidence="2 4" id="KW-0863">Zinc-finger</keyword>
<name>A0A9N8EFL0_9STRA</name>
<evidence type="ECO:0000256" key="5">
    <source>
        <dbReference type="SAM" id="MobiDB-lite"/>
    </source>
</evidence>
<dbReference type="Pfam" id="PF13639">
    <property type="entry name" value="zf-RING_2"/>
    <property type="match status" value="1"/>
</dbReference>
<dbReference type="GO" id="GO:0008270">
    <property type="term" value="F:zinc ion binding"/>
    <property type="evidence" value="ECO:0007669"/>
    <property type="project" value="UniProtKB-KW"/>
</dbReference>
<feature type="region of interest" description="Disordered" evidence="5">
    <location>
        <begin position="21"/>
        <end position="58"/>
    </location>
</feature>
<feature type="domain" description="RING-type" evidence="6">
    <location>
        <begin position="80"/>
        <end position="124"/>
    </location>
</feature>
<keyword evidence="1" id="KW-0479">Metal-binding</keyword>
<reference evidence="7" key="1">
    <citation type="submission" date="2020-06" db="EMBL/GenBank/DDBJ databases">
        <authorList>
            <consortium name="Plant Systems Biology data submission"/>
        </authorList>
    </citation>
    <scope>NUCLEOTIDE SEQUENCE</scope>
    <source>
        <strain evidence="7">D6</strain>
    </source>
</reference>
<evidence type="ECO:0000256" key="3">
    <source>
        <dbReference type="ARBA" id="ARBA00022833"/>
    </source>
</evidence>
<evidence type="ECO:0000256" key="4">
    <source>
        <dbReference type="PROSITE-ProRule" id="PRU00175"/>
    </source>
</evidence>
<evidence type="ECO:0000313" key="7">
    <source>
        <dbReference type="EMBL" id="CAB9517669.1"/>
    </source>
</evidence>
<feature type="compositionally biased region" description="Basic and acidic residues" evidence="5">
    <location>
        <begin position="192"/>
        <end position="207"/>
    </location>
</feature>
<dbReference type="InterPro" id="IPR001841">
    <property type="entry name" value="Znf_RING"/>
</dbReference>
<keyword evidence="8" id="KW-1185">Reference proteome</keyword>
<organism evidence="7 8">
    <name type="scientific">Seminavis robusta</name>
    <dbReference type="NCBI Taxonomy" id="568900"/>
    <lineage>
        <taxon>Eukaryota</taxon>
        <taxon>Sar</taxon>
        <taxon>Stramenopiles</taxon>
        <taxon>Ochrophyta</taxon>
        <taxon>Bacillariophyta</taxon>
        <taxon>Bacillariophyceae</taxon>
        <taxon>Bacillariophycidae</taxon>
        <taxon>Naviculales</taxon>
        <taxon>Naviculaceae</taxon>
        <taxon>Seminavis</taxon>
    </lineage>
</organism>
<dbReference type="EMBL" id="CAICTM010000871">
    <property type="protein sequence ID" value="CAB9517669.1"/>
    <property type="molecule type" value="Genomic_DNA"/>
</dbReference>
<dbReference type="PROSITE" id="PS50089">
    <property type="entry name" value="ZF_RING_2"/>
    <property type="match status" value="1"/>
</dbReference>
<protein>
    <submittedName>
        <fullName evidence="7">Zinc ion binding</fullName>
    </submittedName>
</protein>
<feature type="region of interest" description="Disordered" evidence="5">
    <location>
        <begin position="167"/>
        <end position="280"/>
    </location>
</feature>
<evidence type="ECO:0000313" key="8">
    <source>
        <dbReference type="Proteomes" id="UP001153069"/>
    </source>
</evidence>
<dbReference type="Gene3D" id="3.30.40.10">
    <property type="entry name" value="Zinc/RING finger domain, C3HC4 (zinc finger)"/>
    <property type="match status" value="1"/>
</dbReference>
<proteinExistence type="predicted"/>
<keyword evidence="3" id="KW-0862">Zinc</keyword>
<dbReference type="PANTHER" id="PTHR45969">
    <property type="entry name" value="RING ZINC FINGER PROTEIN-RELATED"/>
    <property type="match status" value="1"/>
</dbReference>
<comment type="caution">
    <text evidence="7">The sequence shown here is derived from an EMBL/GenBank/DDBJ whole genome shotgun (WGS) entry which is preliminary data.</text>
</comment>
<dbReference type="SUPFAM" id="SSF57850">
    <property type="entry name" value="RING/U-box"/>
    <property type="match status" value="1"/>
</dbReference>